<reference evidence="12" key="2">
    <citation type="submission" date="2024-06" db="UniProtKB">
        <authorList>
            <consortium name="EnsemblMetazoa"/>
        </authorList>
    </citation>
    <scope>IDENTIFICATION</scope>
</reference>
<dbReference type="CDD" id="cd06223">
    <property type="entry name" value="PRTases_typeI"/>
    <property type="match status" value="1"/>
</dbReference>
<dbReference type="RefSeq" id="XP_019858562.1">
    <property type="nucleotide sequence ID" value="XM_020003003.1"/>
</dbReference>
<sequence length="280" mass="30030">MDVVTTSGQATGVSASIEKIKRMNAGCKGKALALASGVTPENVLDYAPYVDAVLVATGISIDFHNIDPLKLRQLIAITRSHSLSPSLTITTPKTAWYLSKIAPNTKGDKFAWLDPTSIYIDSHAFSDLTTDLVSQFNAADIDLVAGIDAMGFPLAGSIANRLGKGLLVIRKASKLCVEVDSVTYSCYAGSGKVMEMRKGAFPASTRILLVDQWIETGGTMLGGIQLVEGQGGVIAGLATICVETNELTNELRSKYKLAHVVPEDMQQLFDEHKFLGEDYK</sequence>
<dbReference type="InterPro" id="IPR050120">
    <property type="entry name" value="Adenine_PRTase"/>
</dbReference>
<proteinExistence type="inferred from homology"/>
<keyword evidence="8" id="KW-0328">Glycosyltransferase</keyword>
<keyword evidence="13" id="KW-1185">Reference proteome</keyword>
<dbReference type="Proteomes" id="UP000007879">
    <property type="component" value="Unassembled WGS sequence"/>
</dbReference>
<evidence type="ECO:0000256" key="4">
    <source>
        <dbReference type="ARBA" id="ARBA00008391"/>
    </source>
</evidence>
<comment type="catalytic activity">
    <reaction evidence="1">
        <text>AMP + diphosphate = 5-phospho-alpha-D-ribose 1-diphosphate + adenine</text>
        <dbReference type="Rhea" id="RHEA:16609"/>
        <dbReference type="ChEBI" id="CHEBI:16708"/>
        <dbReference type="ChEBI" id="CHEBI:33019"/>
        <dbReference type="ChEBI" id="CHEBI:58017"/>
        <dbReference type="ChEBI" id="CHEBI:456215"/>
        <dbReference type="EC" id="2.4.2.7"/>
    </reaction>
</comment>
<organism evidence="12 13">
    <name type="scientific">Amphimedon queenslandica</name>
    <name type="common">Sponge</name>
    <dbReference type="NCBI Taxonomy" id="400682"/>
    <lineage>
        <taxon>Eukaryota</taxon>
        <taxon>Metazoa</taxon>
        <taxon>Porifera</taxon>
        <taxon>Demospongiae</taxon>
        <taxon>Heteroscleromorpha</taxon>
        <taxon>Haplosclerida</taxon>
        <taxon>Niphatidae</taxon>
        <taxon>Amphimedon</taxon>
    </lineage>
</organism>
<comment type="subcellular location">
    <subcellularLocation>
        <location evidence="2">Cytoplasm</location>
    </subcellularLocation>
</comment>
<evidence type="ECO:0000259" key="11">
    <source>
        <dbReference type="Pfam" id="PF00156"/>
    </source>
</evidence>
<dbReference type="KEGG" id="aqu:109586792"/>
<dbReference type="EnsemblMetazoa" id="XM_020003003.1">
    <property type="protein sequence ID" value="XP_019858562.1"/>
    <property type="gene ID" value="LOC109586792"/>
</dbReference>
<evidence type="ECO:0000256" key="3">
    <source>
        <dbReference type="ARBA" id="ARBA00004659"/>
    </source>
</evidence>
<dbReference type="Pfam" id="PF00156">
    <property type="entry name" value="Pribosyltran"/>
    <property type="match status" value="1"/>
</dbReference>
<keyword evidence="10" id="KW-0660">Purine salvage</keyword>
<comment type="pathway">
    <text evidence="3">Purine metabolism; AMP biosynthesis via salvage pathway; AMP from adenine: step 1/1.</text>
</comment>
<name>A0AAN0JNE9_AMPQE</name>
<dbReference type="InterPro" id="IPR029057">
    <property type="entry name" value="PRTase-like"/>
</dbReference>
<dbReference type="PANTHER" id="PTHR11776">
    <property type="entry name" value="ADENINE PHOSPHORIBOSYLTRANSFERASE"/>
    <property type="match status" value="1"/>
</dbReference>
<reference evidence="13" key="1">
    <citation type="journal article" date="2010" name="Nature">
        <title>The Amphimedon queenslandica genome and the evolution of animal complexity.</title>
        <authorList>
            <person name="Srivastava M."/>
            <person name="Simakov O."/>
            <person name="Chapman J."/>
            <person name="Fahey B."/>
            <person name="Gauthier M.E."/>
            <person name="Mitros T."/>
            <person name="Richards G.S."/>
            <person name="Conaco C."/>
            <person name="Dacre M."/>
            <person name="Hellsten U."/>
            <person name="Larroux C."/>
            <person name="Putnam N.H."/>
            <person name="Stanke M."/>
            <person name="Adamska M."/>
            <person name="Darling A."/>
            <person name="Degnan S.M."/>
            <person name="Oakley T.H."/>
            <person name="Plachetzki D.C."/>
            <person name="Zhai Y."/>
            <person name="Adamski M."/>
            <person name="Calcino A."/>
            <person name="Cummins S.F."/>
            <person name="Goodstein D.M."/>
            <person name="Harris C."/>
            <person name="Jackson D.J."/>
            <person name="Leys S.P."/>
            <person name="Shu S."/>
            <person name="Woodcroft B.J."/>
            <person name="Vervoort M."/>
            <person name="Kosik K.S."/>
            <person name="Manning G."/>
            <person name="Degnan B.M."/>
            <person name="Rokhsar D.S."/>
        </authorList>
    </citation>
    <scope>NUCLEOTIDE SEQUENCE [LARGE SCALE GENOMIC DNA]</scope>
</reference>
<dbReference type="GO" id="GO:0005737">
    <property type="term" value="C:cytoplasm"/>
    <property type="evidence" value="ECO:0007669"/>
    <property type="project" value="UniProtKB-SubCell"/>
</dbReference>
<evidence type="ECO:0000313" key="12">
    <source>
        <dbReference type="EnsemblMetazoa" id="XP_019858562.1"/>
    </source>
</evidence>
<dbReference type="GO" id="GO:0003999">
    <property type="term" value="F:adenine phosphoribosyltransferase activity"/>
    <property type="evidence" value="ECO:0007669"/>
    <property type="project" value="UniProtKB-EC"/>
</dbReference>
<evidence type="ECO:0000256" key="2">
    <source>
        <dbReference type="ARBA" id="ARBA00004496"/>
    </source>
</evidence>
<evidence type="ECO:0000313" key="13">
    <source>
        <dbReference type="Proteomes" id="UP000007879"/>
    </source>
</evidence>
<keyword evidence="7" id="KW-0963">Cytoplasm</keyword>
<evidence type="ECO:0000256" key="7">
    <source>
        <dbReference type="ARBA" id="ARBA00022490"/>
    </source>
</evidence>
<comment type="similarity">
    <text evidence="4">Belongs to the purine/pyrimidine phosphoribosyltransferase family.</text>
</comment>
<feature type="domain" description="Phosphoribosyltransferase" evidence="11">
    <location>
        <begin position="122"/>
        <end position="250"/>
    </location>
</feature>
<comment type="subunit">
    <text evidence="5">Homodimer.</text>
</comment>
<evidence type="ECO:0000256" key="6">
    <source>
        <dbReference type="ARBA" id="ARBA00011893"/>
    </source>
</evidence>
<dbReference type="SUPFAM" id="SSF53271">
    <property type="entry name" value="PRTase-like"/>
    <property type="match status" value="1"/>
</dbReference>
<dbReference type="AlphaFoldDB" id="A0AAN0JNE9"/>
<evidence type="ECO:0000256" key="5">
    <source>
        <dbReference type="ARBA" id="ARBA00011738"/>
    </source>
</evidence>
<dbReference type="PANTHER" id="PTHR11776:SF7">
    <property type="entry name" value="PHOSPHORIBOSYLTRANSFERASE DOMAIN-CONTAINING PROTEIN"/>
    <property type="match status" value="1"/>
</dbReference>
<dbReference type="EC" id="2.4.2.7" evidence="6"/>
<dbReference type="Gene3D" id="3.40.50.2020">
    <property type="match status" value="1"/>
</dbReference>
<evidence type="ECO:0000256" key="1">
    <source>
        <dbReference type="ARBA" id="ARBA00000868"/>
    </source>
</evidence>
<evidence type="ECO:0000256" key="10">
    <source>
        <dbReference type="ARBA" id="ARBA00022726"/>
    </source>
</evidence>
<protein>
    <recommendedName>
        <fullName evidence="6">adenine phosphoribosyltransferase</fullName>
        <ecNumber evidence="6">2.4.2.7</ecNumber>
    </recommendedName>
</protein>
<dbReference type="GO" id="GO:0006166">
    <property type="term" value="P:purine ribonucleoside salvage"/>
    <property type="evidence" value="ECO:0007669"/>
    <property type="project" value="UniProtKB-KW"/>
</dbReference>
<evidence type="ECO:0000256" key="9">
    <source>
        <dbReference type="ARBA" id="ARBA00022679"/>
    </source>
</evidence>
<dbReference type="InterPro" id="IPR000836">
    <property type="entry name" value="PRTase_dom"/>
</dbReference>
<evidence type="ECO:0000256" key="8">
    <source>
        <dbReference type="ARBA" id="ARBA00022676"/>
    </source>
</evidence>
<accession>A0AAN0JNE9</accession>
<dbReference type="GeneID" id="109586792"/>
<keyword evidence="9" id="KW-0808">Transferase</keyword>